<evidence type="ECO:0000256" key="4">
    <source>
        <dbReference type="ARBA" id="ARBA00022989"/>
    </source>
</evidence>
<evidence type="ECO:0000256" key="3">
    <source>
        <dbReference type="ARBA" id="ARBA00022737"/>
    </source>
</evidence>
<keyword evidence="1" id="KW-0812">Transmembrane</keyword>
<dbReference type="GO" id="GO:0012505">
    <property type="term" value="C:endomembrane system"/>
    <property type="evidence" value="ECO:0007669"/>
    <property type="project" value="UniProtKB-SubCell"/>
</dbReference>
<comment type="subcellular location">
    <subcellularLocation>
        <location evidence="7">Endomembrane system</location>
        <topology evidence="7">Single-pass type I membrane protein</topology>
    </subcellularLocation>
</comment>
<name>A0A5A7QK82_STRAF</name>
<dbReference type="InterPro" id="IPR056858">
    <property type="entry name" value="VSR_TRX"/>
</dbReference>
<organism evidence="9 10">
    <name type="scientific">Striga asiatica</name>
    <name type="common">Asiatic witchweed</name>
    <name type="synonym">Buchnera asiatica</name>
    <dbReference type="NCBI Taxonomy" id="4170"/>
    <lineage>
        <taxon>Eukaryota</taxon>
        <taxon>Viridiplantae</taxon>
        <taxon>Streptophyta</taxon>
        <taxon>Embryophyta</taxon>
        <taxon>Tracheophyta</taxon>
        <taxon>Spermatophyta</taxon>
        <taxon>Magnoliopsida</taxon>
        <taxon>eudicotyledons</taxon>
        <taxon>Gunneridae</taxon>
        <taxon>Pentapetalae</taxon>
        <taxon>asterids</taxon>
        <taxon>lamiids</taxon>
        <taxon>Lamiales</taxon>
        <taxon>Orobanchaceae</taxon>
        <taxon>Buchnereae</taxon>
        <taxon>Striga</taxon>
    </lineage>
</organism>
<keyword evidence="4" id="KW-1133">Transmembrane helix</keyword>
<gene>
    <name evidence="9" type="ORF">STAS_21217</name>
</gene>
<evidence type="ECO:0000256" key="2">
    <source>
        <dbReference type="ARBA" id="ARBA00022729"/>
    </source>
</evidence>
<evidence type="ECO:0000256" key="6">
    <source>
        <dbReference type="ARBA" id="ARBA00023180"/>
    </source>
</evidence>
<dbReference type="Proteomes" id="UP000325081">
    <property type="component" value="Unassembled WGS sequence"/>
</dbReference>
<evidence type="ECO:0000256" key="7">
    <source>
        <dbReference type="ARBA" id="ARBA00046288"/>
    </source>
</evidence>
<evidence type="ECO:0000259" key="8">
    <source>
        <dbReference type="Pfam" id="PF25011"/>
    </source>
</evidence>
<feature type="domain" description="Vacuolar sorting receptor thioredoxin-like" evidence="8">
    <location>
        <begin position="45"/>
        <end position="96"/>
    </location>
</feature>
<keyword evidence="2" id="KW-0732">Signal</keyword>
<proteinExistence type="predicted"/>
<comment type="caution">
    <text evidence="9">The sequence shown here is derived from an EMBL/GenBank/DDBJ whole genome shotgun (WGS) entry which is preliminary data.</text>
</comment>
<accession>A0A5A7QK82</accession>
<dbReference type="PANTHER" id="PTHR22702:SF1">
    <property type="entry name" value="PROTEASE-ASSOCIATED DOMAIN-CONTAINING PROTEIN 1"/>
    <property type="match status" value="1"/>
</dbReference>
<evidence type="ECO:0000313" key="10">
    <source>
        <dbReference type="Proteomes" id="UP000325081"/>
    </source>
</evidence>
<keyword evidence="10" id="KW-1185">Reference proteome</keyword>
<sequence>MSILINNNSDNVSVAVSRLSTSLGTACRLSPIASSVNPSGLSRCRAPEPGEDFSLSCDGKDVVLQSLRQFCVFREAKKDRKPWVWWDSVADFNIRSPEMWAPNIKIRNGIPPHPWLPVFLSFPKHTKLPQTLKDHILPITA</sequence>
<evidence type="ECO:0000256" key="1">
    <source>
        <dbReference type="ARBA" id="ARBA00022692"/>
    </source>
</evidence>
<evidence type="ECO:0000256" key="5">
    <source>
        <dbReference type="ARBA" id="ARBA00023136"/>
    </source>
</evidence>
<dbReference type="PANTHER" id="PTHR22702">
    <property type="entry name" value="PROTEASE-ASSOCIATED DOMAIN-CONTAINING PROTEIN"/>
    <property type="match status" value="1"/>
</dbReference>
<dbReference type="Pfam" id="PF25011">
    <property type="entry name" value="VSR_TRX"/>
    <property type="match status" value="1"/>
</dbReference>
<evidence type="ECO:0000313" key="9">
    <source>
        <dbReference type="EMBL" id="GER44321.1"/>
    </source>
</evidence>
<keyword evidence="5" id="KW-0472">Membrane</keyword>
<keyword evidence="3" id="KW-0677">Repeat</keyword>
<keyword evidence="6" id="KW-0325">Glycoprotein</keyword>
<protein>
    <submittedName>
        <fullName evidence="9">Vacuolar-sorting receptor</fullName>
    </submittedName>
</protein>
<dbReference type="AlphaFoldDB" id="A0A5A7QK82"/>
<dbReference type="OrthoDB" id="10045365at2759"/>
<keyword evidence="9" id="KW-0675">Receptor</keyword>
<dbReference type="EMBL" id="BKCP01006893">
    <property type="protein sequence ID" value="GER44321.1"/>
    <property type="molecule type" value="Genomic_DNA"/>
</dbReference>
<reference evidence="10" key="1">
    <citation type="journal article" date="2019" name="Curr. Biol.">
        <title>Genome Sequence of Striga asiatica Provides Insight into the Evolution of Plant Parasitism.</title>
        <authorList>
            <person name="Yoshida S."/>
            <person name="Kim S."/>
            <person name="Wafula E.K."/>
            <person name="Tanskanen J."/>
            <person name="Kim Y.M."/>
            <person name="Honaas L."/>
            <person name="Yang Z."/>
            <person name="Spallek T."/>
            <person name="Conn C.E."/>
            <person name="Ichihashi Y."/>
            <person name="Cheong K."/>
            <person name="Cui S."/>
            <person name="Der J.P."/>
            <person name="Gundlach H."/>
            <person name="Jiao Y."/>
            <person name="Hori C."/>
            <person name="Ishida J.K."/>
            <person name="Kasahara H."/>
            <person name="Kiba T."/>
            <person name="Kim M.S."/>
            <person name="Koo N."/>
            <person name="Laohavisit A."/>
            <person name="Lee Y.H."/>
            <person name="Lumba S."/>
            <person name="McCourt P."/>
            <person name="Mortimer J.C."/>
            <person name="Mutuku J.M."/>
            <person name="Nomura T."/>
            <person name="Sasaki-Sekimoto Y."/>
            <person name="Seto Y."/>
            <person name="Wang Y."/>
            <person name="Wakatake T."/>
            <person name="Sakakibara H."/>
            <person name="Demura T."/>
            <person name="Yamaguchi S."/>
            <person name="Yoneyama K."/>
            <person name="Manabe R.I."/>
            <person name="Nelson D.C."/>
            <person name="Schulman A.H."/>
            <person name="Timko M.P."/>
            <person name="dePamphilis C.W."/>
            <person name="Choi D."/>
            <person name="Shirasu K."/>
        </authorList>
    </citation>
    <scope>NUCLEOTIDE SEQUENCE [LARGE SCALE GENOMIC DNA]</scope>
    <source>
        <strain evidence="10">cv. UVA1</strain>
    </source>
</reference>